<dbReference type="InterPro" id="IPR003439">
    <property type="entry name" value="ABC_transporter-like_ATP-bd"/>
</dbReference>
<dbReference type="AlphaFoldDB" id="A0A4R1KA33"/>
<gene>
    <name evidence="7" type="ORF">C8D98_1632</name>
</gene>
<dbReference type="GO" id="GO:0016887">
    <property type="term" value="F:ATP hydrolysis activity"/>
    <property type="evidence" value="ECO:0007669"/>
    <property type="project" value="InterPro"/>
</dbReference>
<dbReference type="PANTHER" id="PTHR42794:SF1">
    <property type="entry name" value="HEMIN IMPORT ATP-BINDING PROTEIN HMUV"/>
    <property type="match status" value="1"/>
</dbReference>
<name>A0A4R1KA33_9BACT</name>
<organism evidence="7 8">
    <name type="scientific">Seleniivibrio woodruffii</name>
    <dbReference type="NCBI Taxonomy" id="1078050"/>
    <lineage>
        <taxon>Bacteria</taxon>
        <taxon>Pseudomonadati</taxon>
        <taxon>Deferribacterota</taxon>
        <taxon>Deferribacteres</taxon>
        <taxon>Deferribacterales</taxon>
        <taxon>Geovibrionaceae</taxon>
        <taxon>Seleniivibrio</taxon>
    </lineage>
</organism>
<dbReference type="SMART" id="SM00382">
    <property type="entry name" value="AAA"/>
    <property type="match status" value="1"/>
</dbReference>
<dbReference type="GO" id="GO:0005524">
    <property type="term" value="F:ATP binding"/>
    <property type="evidence" value="ECO:0007669"/>
    <property type="project" value="UniProtKB-KW"/>
</dbReference>
<evidence type="ECO:0000256" key="1">
    <source>
        <dbReference type="ARBA" id="ARBA00022448"/>
    </source>
</evidence>
<dbReference type="InterPro" id="IPR003593">
    <property type="entry name" value="AAA+_ATPase"/>
</dbReference>
<keyword evidence="1" id="KW-0813">Transport</keyword>
<dbReference type="PROSITE" id="PS00211">
    <property type="entry name" value="ABC_TRANSPORTER_1"/>
    <property type="match status" value="1"/>
</dbReference>
<evidence type="ECO:0000256" key="2">
    <source>
        <dbReference type="ARBA" id="ARBA00022741"/>
    </source>
</evidence>
<evidence type="ECO:0000256" key="5">
    <source>
        <dbReference type="ARBA" id="ARBA00037066"/>
    </source>
</evidence>
<dbReference type="SUPFAM" id="SSF52540">
    <property type="entry name" value="P-loop containing nucleoside triphosphate hydrolases"/>
    <property type="match status" value="1"/>
</dbReference>
<comment type="caution">
    <text evidence="7">The sequence shown here is derived from an EMBL/GenBank/DDBJ whole genome shotgun (WGS) entry which is preliminary data.</text>
</comment>
<dbReference type="Gene3D" id="3.40.50.300">
    <property type="entry name" value="P-loop containing nucleotide triphosphate hydrolases"/>
    <property type="match status" value="1"/>
</dbReference>
<sequence>MIKYGKIYYKRPDFALDINELSIKNHEKVAILGENGCGKSTFINYSCGLLDSEINVSYMDRPLKTLNTEERANIFALFSQNPDVAFPFTVFEVVRMGRFRMCGGNYSRKDDEKTIEKLTLFDIVRYKDKRLDELSGGEKRRVLLARAFNQETPYLFLDEPVSMLDIRHSLEIMNIIEDTMKTVIASMHDVNLAIRYFKRLIFMKDGRILYDVSNKEVTPQIIEEVYNVKVSPYNNAYSFVI</sequence>
<dbReference type="EMBL" id="SMGG01000004">
    <property type="protein sequence ID" value="TCK60753.1"/>
    <property type="molecule type" value="Genomic_DNA"/>
</dbReference>
<evidence type="ECO:0000256" key="3">
    <source>
        <dbReference type="ARBA" id="ARBA00022840"/>
    </source>
</evidence>
<evidence type="ECO:0000259" key="6">
    <source>
        <dbReference type="PROSITE" id="PS50893"/>
    </source>
</evidence>
<dbReference type="Pfam" id="PF00005">
    <property type="entry name" value="ABC_tran"/>
    <property type="match status" value="1"/>
</dbReference>
<dbReference type="InterPro" id="IPR027417">
    <property type="entry name" value="P-loop_NTPase"/>
</dbReference>
<keyword evidence="3 7" id="KW-0067">ATP-binding</keyword>
<comment type="function">
    <text evidence="5">Part of the ABC transporter complex HmuTUV involved in hemin import. Responsible for energy coupling to the transport system.</text>
</comment>
<keyword evidence="4" id="KW-1278">Translocase</keyword>
<feature type="domain" description="ABC transporter" evidence="6">
    <location>
        <begin position="2"/>
        <end position="230"/>
    </location>
</feature>
<dbReference type="InterPro" id="IPR017871">
    <property type="entry name" value="ABC_transporter-like_CS"/>
</dbReference>
<keyword evidence="2" id="KW-0547">Nucleotide-binding</keyword>
<keyword evidence="8" id="KW-1185">Reference proteome</keyword>
<dbReference type="PANTHER" id="PTHR42794">
    <property type="entry name" value="HEMIN IMPORT ATP-BINDING PROTEIN HMUV"/>
    <property type="match status" value="1"/>
</dbReference>
<dbReference type="OrthoDB" id="5292475at2"/>
<accession>A0A4R1KA33</accession>
<dbReference type="RefSeq" id="WP_132873620.1">
    <property type="nucleotide sequence ID" value="NZ_JBLJBI010000028.1"/>
</dbReference>
<reference evidence="7 8" key="1">
    <citation type="submission" date="2019-03" db="EMBL/GenBank/DDBJ databases">
        <title>Genomic Encyclopedia of Type Strains, Phase IV (KMG-IV): sequencing the most valuable type-strain genomes for metagenomic binning, comparative biology and taxonomic classification.</title>
        <authorList>
            <person name="Goeker M."/>
        </authorList>
    </citation>
    <scope>NUCLEOTIDE SEQUENCE [LARGE SCALE GENOMIC DNA]</scope>
    <source>
        <strain evidence="7 8">DSM 24984</strain>
    </source>
</reference>
<evidence type="ECO:0000313" key="8">
    <source>
        <dbReference type="Proteomes" id="UP000294614"/>
    </source>
</evidence>
<dbReference type="Proteomes" id="UP000294614">
    <property type="component" value="Unassembled WGS sequence"/>
</dbReference>
<proteinExistence type="predicted"/>
<dbReference type="PROSITE" id="PS50893">
    <property type="entry name" value="ABC_TRANSPORTER_2"/>
    <property type="match status" value="1"/>
</dbReference>
<evidence type="ECO:0000256" key="4">
    <source>
        <dbReference type="ARBA" id="ARBA00022967"/>
    </source>
</evidence>
<protein>
    <submittedName>
        <fullName evidence="7">Iron complex transport system ATP-binding protein</fullName>
    </submittedName>
</protein>
<evidence type="ECO:0000313" key="7">
    <source>
        <dbReference type="EMBL" id="TCK60753.1"/>
    </source>
</evidence>